<dbReference type="PANTHER" id="PTHR46409:SF1">
    <property type="entry name" value="HTH PSQ-TYPE DOMAIN-CONTAINING PROTEIN"/>
    <property type="match status" value="1"/>
</dbReference>
<accession>A0A4Y2DAY7</accession>
<dbReference type="EMBL" id="BGPR01000336">
    <property type="protein sequence ID" value="GBM13962.1"/>
    <property type="molecule type" value="Genomic_DNA"/>
</dbReference>
<dbReference type="Proteomes" id="UP000499080">
    <property type="component" value="Unassembled WGS sequence"/>
</dbReference>
<feature type="region of interest" description="Disordered" evidence="2">
    <location>
        <begin position="76"/>
        <end position="101"/>
    </location>
</feature>
<protein>
    <submittedName>
        <fullName evidence="3">Uncharacterized protein</fullName>
    </submittedName>
</protein>
<feature type="region of interest" description="Disordered" evidence="2">
    <location>
        <begin position="121"/>
        <end position="143"/>
    </location>
</feature>
<name>A0A4Y2DAY7_ARAVE</name>
<feature type="coiled-coil region" evidence="1">
    <location>
        <begin position="149"/>
        <end position="204"/>
    </location>
</feature>
<gene>
    <name evidence="3" type="ORF">AVEN_152388_1</name>
</gene>
<evidence type="ECO:0000256" key="2">
    <source>
        <dbReference type="SAM" id="MobiDB-lite"/>
    </source>
</evidence>
<organism evidence="3 4">
    <name type="scientific">Araneus ventricosus</name>
    <name type="common">Orbweaver spider</name>
    <name type="synonym">Epeira ventricosa</name>
    <dbReference type="NCBI Taxonomy" id="182803"/>
    <lineage>
        <taxon>Eukaryota</taxon>
        <taxon>Metazoa</taxon>
        <taxon>Ecdysozoa</taxon>
        <taxon>Arthropoda</taxon>
        <taxon>Chelicerata</taxon>
        <taxon>Arachnida</taxon>
        <taxon>Araneae</taxon>
        <taxon>Araneomorphae</taxon>
        <taxon>Entelegynae</taxon>
        <taxon>Araneoidea</taxon>
        <taxon>Araneidae</taxon>
        <taxon>Araneus</taxon>
    </lineage>
</organism>
<evidence type="ECO:0000313" key="4">
    <source>
        <dbReference type="Proteomes" id="UP000499080"/>
    </source>
</evidence>
<keyword evidence="1" id="KW-0175">Coiled coil</keyword>
<dbReference type="AlphaFoldDB" id="A0A4Y2DAY7"/>
<comment type="caution">
    <text evidence="3">The sequence shown here is derived from an EMBL/GenBank/DDBJ whole genome shotgun (WGS) entry which is preliminary data.</text>
</comment>
<evidence type="ECO:0000256" key="1">
    <source>
        <dbReference type="SAM" id="Coils"/>
    </source>
</evidence>
<sequence length="221" mass="24972">MIQDDVPMDGRDLIKFPSHTQAVERIGKLVTETSRKRAGPQNRDGFIRATLESREQMSQFESKNSAFVILYVSKMSKRGSPEGDGGEGPSQKRPRDTEPAIFSSVAARTRAIEERISELRAEDARTPPLRSRRASNEVAGPPPVPAAVFMKLREENEQKEREIRTLREALHNTQTELAELKASLENLMTVLEAERVEKTNLESRLREREVVEGRNIEPPAQ</sequence>
<proteinExistence type="predicted"/>
<keyword evidence="4" id="KW-1185">Reference proteome</keyword>
<evidence type="ECO:0000313" key="3">
    <source>
        <dbReference type="EMBL" id="GBM13962.1"/>
    </source>
</evidence>
<reference evidence="3 4" key="1">
    <citation type="journal article" date="2019" name="Sci. Rep.">
        <title>Orb-weaving spider Araneus ventricosus genome elucidates the spidroin gene catalogue.</title>
        <authorList>
            <person name="Kono N."/>
            <person name="Nakamura H."/>
            <person name="Ohtoshi R."/>
            <person name="Moran D.A.P."/>
            <person name="Shinohara A."/>
            <person name="Yoshida Y."/>
            <person name="Fujiwara M."/>
            <person name="Mori M."/>
            <person name="Tomita M."/>
            <person name="Arakawa K."/>
        </authorList>
    </citation>
    <scope>NUCLEOTIDE SEQUENCE [LARGE SCALE GENOMIC DNA]</scope>
</reference>
<dbReference type="PANTHER" id="PTHR46409">
    <property type="entry name" value="HTH PSQ-TYPE DOMAIN-CONTAINING PROTEIN"/>
    <property type="match status" value="1"/>
</dbReference>